<dbReference type="EMBL" id="BSUO01000001">
    <property type="protein sequence ID" value="GMA42354.1"/>
    <property type="molecule type" value="Genomic_DNA"/>
</dbReference>
<evidence type="ECO:0000313" key="4">
    <source>
        <dbReference type="Proteomes" id="UP001157126"/>
    </source>
</evidence>
<keyword evidence="4" id="KW-1185">Reference proteome</keyword>
<sequence>MTELSLRTTLEPFGPACAIILTDDQVRELGGGKRAAVRVSIDGRTTALRLAVMGGVNCIGLSKAARAELGVEIGQQVDAVVARDETPREVEIPTELADALSRDADAGRGFEALAYTHRKSFATWVGEAKKAETRLRRAAEAITMIHEGRMR</sequence>
<dbReference type="InterPro" id="IPR037079">
    <property type="entry name" value="AF2212/PG0164-like_sf"/>
</dbReference>
<evidence type="ECO:0000313" key="3">
    <source>
        <dbReference type="EMBL" id="GMA42502.1"/>
    </source>
</evidence>
<reference evidence="4" key="2">
    <citation type="journal article" date="2019" name="Int. J. Syst. Evol. Microbiol.">
        <title>The Global Catalogue of Microorganisms (GCM) 10K type strain sequencing project: providing services to taxonomists for standard genome sequencing and annotation.</title>
        <authorList>
            <consortium name="The Broad Institute Genomics Platform"/>
            <consortium name="The Broad Institute Genome Sequencing Center for Infectious Disease"/>
            <person name="Wu L."/>
            <person name="Ma J."/>
        </authorList>
    </citation>
    <scope>NUCLEOTIDE SEQUENCE [LARGE SCALE GENOMIC DNA]</scope>
    <source>
        <strain evidence="4">NBRC 113072</strain>
    </source>
</reference>
<organism evidence="1 4">
    <name type="scientific">Mobilicoccus caccae</name>
    <dbReference type="NCBI Taxonomy" id="1859295"/>
    <lineage>
        <taxon>Bacteria</taxon>
        <taxon>Bacillati</taxon>
        <taxon>Actinomycetota</taxon>
        <taxon>Actinomycetes</taxon>
        <taxon>Micrococcales</taxon>
        <taxon>Dermatophilaceae</taxon>
        <taxon>Mobilicoccus</taxon>
    </lineage>
</organism>
<proteinExistence type="predicted"/>
<dbReference type="EMBL" id="BSUO01000003">
    <property type="protein sequence ID" value="GMA42502.1"/>
    <property type="molecule type" value="Genomic_DNA"/>
</dbReference>
<comment type="caution">
    <text evidence="1">The sequence shown here is derived from an EMBL/GenBank/DDBJ whole genome shotgun (WGS) entry which is preliminary data.</text>
</comment>
<dbReference type="Proteomes" id="UP001157126">
    <property type="component" value="Unassembled WGS sequence"/>
</dbReference>
<accession>A0ABQ6IKK3</accession>
<dbReference type="EMBL" id="BSUO01000001">
    <property type="protein sequence ID" value="GMA37971.1"/>
    <property type="molecule type" value="Genomic_DNA"/>
</dbReference>
<evidence type="ECO:0000313" key="1">
    <source>
        <dbReference type="EMBL" id="GMA37971.1"/>
    </source>
</evidence>
<evidence type="ECO:0008006" key="5">
    <source>
        <dbReference type="Google" id="ProtNLM"/>
    </source>
</evidence>
<dbReference type="Pfam" id="PF08922">
    <property type="entry name" value="DUF1905"/>
    <property type="match status" value="1"/>
</dbReference>
<gene>
    <name evidence="1" type="ORF">GCM10025883_00160</name>
    <name evidence="2" type="ORF">GCM10025883_43990</name>
    <name evidence="3" type="ORF">GCM10025883_45470</name>
</gene>
<evidence type="ECO:0000313" key="2">
    <source>
        <dbReference type="EMBL" id="GMA42354.1"/>
    </source>
</evidence>
<dbReference type="InterPro" id="IPR015018">
    <property type="entry name" value="DUF1905"/>
</dbReference>
<reference evidence="1" key="3">
    <citation type="submission" date="2023-02" db="EMBL/GenBank/DDBJ databases">
        <authorList>
            <person name="Sun Q."/>
            <person name="Mori K."/>
        </authorList>
    </citation>
    <scope>NUCLEOTIDE SEQUENCE</scope>
    <source>
        <strain evidence="1">NBRC 113072</strain>
    </source>
</reference>
<dbReference type="SUPFAM" id="SSF141694">
    <property type="entry name" value="AF2212/PG0164-like"/>
    <property type="match status" value="1"/>
</dbReference>
<reference evidence="1" key="1">
    <citation type="journal article" date="2014" name="Int. J. Syst. Evol. Microbiol.">
        <title>Complete genome of a new Firmicutes species belonging to the dominant human colonic microbiota ('Ruminococcus bicirculans') reveals two chromosomes and a selective capacity to utilize plant glucans.</title>
        <authorList>
            <consortium name="NISC Comparative Sequencing Program"/>
            <person name="Wegmann U."/>
            <person name="Louis P."/>
            <person name="Goesmann A."/>
            <person name="Henrissat B."/>
            <person name="Duncan S.H."/>
            <person name="Flint H.J."/>
        </authorList>
    </citation>
    <scope>NUCLEOTIDE SEQUENCE</scope>
    <source>
        <strain evidence="1">NBRC 113072</strain>
    </source>
</reference>
<dbReference type="RefSeq" id="WP_284302020.1">
    <property type="nucleotide sequence ID" value="NZ_BSUO01000001.1"/>
</dbReference>
<dbReference type="Gene3D" id="2.40.30.100">
    <property type="entry name" value="AF2212/PG0164-like"/>
    <property type="match status" value="1"/>
</dbReference>
<dbReference type="Pfam" id="PF13376">
    <property type="entry name" value="OmdA"/>
    <property type="match status" value="1"/>
</dbReference>
<name>A0ABQ6IKK3_9MICO</name>
<protein>
    <recommendedName>
        <fullName evidence="5">DUF1905 domain-containing protein</fullName>
    </recommendedName>
</protein>